<dbReference type="Proteomes" id="UP000727857">
    <property type="component" value="Unassembled WGS sequence"/>
</dbReference>
<proteinExistence type="predicted"/>
<protein>
    <submittedName>
        <fullName evidence="1">Uncharacterized protein</fullName>
    </submittedName>
</protein>
<dbReference type="InterPro" id="IPR007612">
    <property type="entry name" value="LOR"/>
</dbReference>
<comment type="caution">
    <text evidence="1">The sequence shown here is derived from an EMBL/GenBank/DDBJ whole genome shotgun (WGS) entry which is preliminary data.</text>
</comment>
<reference evidence="1" key="2">
    <citation type="journal article" date="2021" name="PeerJ">
        <title>Extensive microbial diversity within the chicken gut microbiome revealed by metagenomics and culture.</title>
        <authorList>
            <person name="Gilroy R."/>
            <person name="Ravi A."/>
            <person name="Getino M."/>
            <person name="Pursley I."/>
            <person name="Horton D.L."/>
            <person name="Alikhan N.F."/>
            <person name="Baker D."/>
            <person name="Gharbi K."/>
            <person name="Hall N."/>
            <person name="Watson M."/>
            <person name="Adriaenssens E.M."/>
            <person name="Foster-Nyarko E."/>
            <person name="Jarju S."/>
            <person name="Secka A."/>
            <person name="Antonio M."/>
            <person name="Oren A."/>
            <person name="Chaudhuri R.R."/>
            <person name="La Ragione R."/>
            <person name="Hildebrand F."/>
            <person name="Pallen M.J."/>
        </authorList>
    </citation>
    <scope>NUCLEOTIDE SEQUENCE</scope>
    <source>
        <strain evidence="1">517</strain>
    </source>
</reference>
<evidence type="ECO:0000313" key="1">
    <source>
        <dbReference type="EMBL" id="MBO8424800.1"/>
    </source>
</evidence>
<feature type="non-terminal residue" evidence="1">
    <location>
        <position position="52"/>
    </location>
</feature>
<dbReference type="EMBL" id="JADINF010000184">
    <property type="protein sequence ID" value="MBO8424800.1"/>
    <property type="molecule type" value="Genomic_DNA"/>
</dbReference>
<dbReference type="InterPro" id="IPR025659">
    <property type="entry name" value="Tubby-like_C"/>
</dbReference>
<dbReference type="Pfam" id="PF04525">
    <property type="entry name" value="LOR"/>
    <property type="match status" value="1"/>
</dbReference>
<reference evidence="1" key="1">
    <citation type="submission" date="2020-10" db="EMBL/GenBank/DDBJ databases">
        <authorList>
            <person name="Gilroy R."/>
        </authorList>
    </citation>
    <scope>NUCLEOTIDE SEQUENCE</scope>
    <source>
        <strain evidence="1">517</strain>
    </source>
</reference>
<sequence>MAQYRIRQKYFSFKDSFTITDAYTGEERYACRSKVVTLPKKFWVERIDGTPM</sequence>
<evidence type="ECO:0000313" key="2">
    <source>
        <dbReference type="Proteomes" id="UP000727857"/>
    </source>
</evidence>
<organism evidence="1 2">
    <name type="scientific">Candidatus Stercoripulliclostridium pullicola</name>
    <dbReference type="NCBI Taxonomy" id="2840953"/>
    <lineage>
        <taxon>Bacteria</taxon>
        <taxon>Bacillati</taxon>
        <taxon>Bacillota</taxon>
        <taxon>Clostridia</taxon>
        <taxon>Eubacteriales</taxon>
        <taxon>Candidatus Stercoripulliclostridium</taxon>
    </lineage>
</organism>
<accession>A0A940DHG9</accession>
<gene>
    <name evidence="1" type="ORF">IAB16_07250</name>
</gene>
<dbReference type="AlphaFoldDB" id="A0A940DHG9"/>
<dbReference type="SUPFAM" id="SSF54518">
    <property type="entry name" value="Tubby C-terminal domain-like"/>
    <property type="match status" value="1"/>
</dbReference>
<name>A0A940DHG9_9FIRM</name>